<dbReference type="EMBL" id="FNIC01000002">
    <property type="protein sequence ID" value="SDN31947.1"/>
    <property type="molecule type" value="Genomic_DNA"/>
</dbReference>
<keyword evidence="2" id="KW-1185">Reference proteome</keyword>
<accession>A0A1H0AEV6</accession>
<reference evidence="1 2" key="1">
    <citation type="submission" date="2016-10" db="EMBL/GenBank/DDBJ databases">
        <authorList>
            <person name="de Groot N.N."/>
        </authorList>
    </citation>
    <scope>NUCLEOTIDE SEQUENCE [LARGE SCALE GENOMIC DNA]</scope>
    <source>
        <strain evidence="1 2">CGMCC 1.11147</strain>
    </source>
</reference>
<dbReference type="Proteomes" id="UP000199004">
    <property type="component" value="Unassembled WGS sequence"/>
</dbReference>
<sequence>MVNRSVNNTAPRLIDDLNALHARYVAAINAAVATGDQDLVDELAFGYDTEATWMVAEREGKTHLLPLKRRAA</sequence>
<dbReference type="STRING" id="1005944.SAMN05192576_2015"/>
<protein>
    <submittedName>
        <fullName evidence="1">Uncharacterized protein</fullName>
    </submittedName>
</protein>
<gene>
    <name evidence="1" type="ORF">SAMN05192576_2015</name>
</gene>
<name>A0A1H0AEV6_9ACTN</name>
<evidence type="ECO:0000313" key="2">
    <source>
        <dbReference type="Proteomes" id="UP000199004"/>
    </source>
</evidence>
<organism evidence="1 2">
    <name type="scientific">Nocardioides szechwanensis</name>
    <dbReference type="NCBI Taxonomy" id="1005944"/>
    <lineage>
        <taxon>Bacteria</taxon>
        <taxon>Bacillati</taxon>
        <taxon>Actinomycetota</taxon>
        <taxon>Actinomycetes</taxon>
        <taxon>Propionibacteriales</taxon>
        <taxon>Nocardioidaceae</taxon>
        <taxon>Nocardioides</taxon>
    </lineage>
</organism>
<evidence type="ECO:0000313" key="1">
    <source>
        <dbReference type="EMBL" id="SDN31947.1"/>
    </source>
</evidence>
<dbReference type="AlphaFoldDB" id="A0A1H0AEV6"/>
<proteinExistence type="predicted"/>